<comment type="caution">
    <text evidence="6">The sequence shown here is derived from an EMBL/GenBank/DDBJ whole genome shotgun (WGS) entry which is preliminary data.</text>
</comment>
<dbReference type="PANTHER" id="PTHR12988:SF6">
    <property type="entry name" value="SPHINGOMYELIN PHOSPHODIESTERASE 4"/>
    <property type="match status" value="1"/>
</dbReference>
<comment type="subcellular location">
    <subcellularLocation>
        <location evidence="1">Membrane</location>
        <topology evidence="1">Single-pass membrane protein</topology>
    </subcellularLocation>
</comment>
<accession>A0A9N8I009</accession>
<dbReference type="GO" id="GO:0016020">
    <property type="term" value="C:membrane"/>
    <property type="evidence" value="ECO:0007669"/>
    <property type="project" value="UniProtKB-SubCell"/>
</dbReference>
<feature type="region of interest" description="Disordered" evidence="5">
    <location>
        <begin position="237"/>
        <end position="262"/>
    </location>
</feature>
<protein>
    <submittedName>
        <fullName evidence="6">Uncharacterized protein</fullName>
    </submittedName>
</protein>
<organism evidence="6 7">
    <name type="scientific">Seminavis robusta</name>
    <dbReference type="NCBI Taxonomy" id="568900"/>
    <lineage>
        <taxon>Eukaryota</taxon>
        <taxon>Sar</taxon>
        <taxon>Stramenopiles</taxon>
        <taxon>Ochrophyta</taxon>
        <taxon>Bacillariophyta</taxon>
        <taxon>Bacillariophyceae</taxon>
        <taxon>Bacillariophycidae</taxon>
        <taxon>Naviculales</taxon>
        <taxon>Naviculaceae</taxon>
        <taxon>Seminavis</taxon>
    </lineage>
</organism>
<keyword evidence="3" id="KW-1133">Transmembrane helix</keyword>
<gene>
    <name evidence="6" type="ORF">SEMRO_3322_G346770.1</name>
</gene>
<dbReference type="InterPro" id="IPR024129">
    <property type="entry name" value="Sphingomy_SMPD4"/>
</dbReference>
<keyword evidence="4" id="KW-0472">Membrane</keyword>
<dbReference type="Proteomes" id="UP001153069">
    <property type="component" value="Unassembled WGS sequence"/>
</dbReference>
<evidence type="ECO:0000313" key="6">
    <source>
        <dbReference type="EMBL" id="CAB9531205.1"/>
    </source>
</evidence>
<evidence type="ECO:0000256" key="1">
    <source>
        <dbReference type="ARBA" id="ARBA00004167"/>
    </source>
</evidence>
<keyword evidence="2" id="KW-0812">Transmembrane</keyword>
<keyword evidence="7" id="KW-1185">Reference proteome</keyword>
<dbReference type="OrthoDB" id="48033at2759"/>
<proteinExistence type="predicted"/>
<dbReference type="GO" id="GO:0050290">
    <property type="term" value="F:sphingomyelin phosphodiesterase D activity"/>
    <property type="evidence" value="ECO:0007669"/>
    <property type="project" value="InterPro"/>
</dbReference>
<dbReference type="GO" id="GO:0046513">
    <property type="term" value="P:ceramide biosynthetic process"/>
    <property type="evidence" value="ECO:0007669"/>
    <property type="project" value="TreeGrafter"/>
</dbReference>
<feature type="compositionally biased region" description="Polar residues" evidence="5">
    <location>
        <begin position="253"/>
        <end position="262"/>
    </location>
</feature>
<feature type="region of interest" description="Disordered" evidence="5">
    <location>
        <begin position="80"/>
        <end position="104"/>
    </location>
</feature>
<dbReference type="GO" id="GO:0006685">
    <property type="term" value="P:sphingomyelin catabolic process"/>
    <property type="evidence" value="ECO:0007669"/>
    <property type="project" value="TreeGrafter"/>
</dbReference>
<reference evidence="6" key="1">
    <citation type="submission" date="2020-06" db="EMBL/GenBank/DDBJ databases">
        <authorList>
            <consortium name="Plant Systems Biology data submission"/>
        </authorList>
    </citation>
    <scope>NUCLEOTIDE SEQUENCE</scope>
    <source>
        <strain evidence="6">D6</strain>
    </source>
</reference>
<evidence type="ECO:0000256" key="3">
    <source>
        <dbReference type="ARBA" id="ARBA00022989"/>
    </source>
</evidence>
<evidence type="ECO:0000256" key="4">
    <source>
        <dbReference type="ARBA" id="ARBA00023136"/>
    </source>
</evidence>
<dbReference type="PANTHER" id="PTHR12988">
    <property type="entry name" value="SPHINGOMYELIN PHOSPHODIESTERASE 4"/>
    <property type="match status" value="1"/>
</dbReference>
<dbReference type="EMBL" id="CAICTM010003320">
    <property type="protein sequence ID" value="CAB9531205.1"/>
    <property type="molecule type" value="Genomic_DNA"/>
</dbReference>
<dbReference type="GO" id="GO:0046475">
    <property type="term" value="P:glycerophospholipid catabolic process"/>
    <property type="evidence" value="ECO:0007669"/>
    <property type="project" value="TreeGrafter"/>
</dbReference>
<sequence length="828" mass="92667">MLEEALRDPNKHPAEVATAMLSFIRSDLVNGGSSSEERFYQLFLPLCNRVFGEIMQDNKLEYKHQAGGWLSAEQRWKTPATMQSQHSYGRSVKRSPPTTIDQDPVVQLLGPVPRSSSSRVGNKENENYPALSLIDTISEGMATRQTGYFVFPFLALPQPMQQQFLGVLERRLIGITPNSHMPLSMGHPADPIAQQVLVSQNSNRLFGSLLRVPPDQQNHIVAYQQKKLLARDQSQPLQLSPGLASPPHAVGSMSPSAGARTSQQEDAPSIYLSMIEYYCFLFLRYPIAAPQINRQVQTQAQIGRYHMRGMVARNSPPYGEQVYCVLFQRYMRYFLPQTRAPTVSPEFSMEQAKSEFFLRSIIAFWFESHGSLLTTNKATQAILERSQRTGIHQTPSMDLNMAYDLTAGKFEPIPKLSQKCLRSLVVHLITDPTICLSVFDQGSIARGWCLSQPMTVVQESFYNYVRTTFRHASIHHSGSTFYTALNTWLIWIEPWNVNVPKGQNASARIAGSFGRTSAQKSSSILMYPTAERKSVYTNDWKPYLAANLFLYTVPLAIFLRRARELDFSQRELARSRTLVKRVFRVFTPDVICALNELTSSLNLQNPSVHALGQMVANHHQNLGEYSPTNAGDLLLSTCQTDMQSLLEEIHMQHLKTVQNLGVLDKFEAFLQGLLGQGVVSGDEIAIQSLVERAKVIVGLPIDYEVAALDPSKAGTTASATGALKSTALRDAQGYLTAEGRKQLIAGNLKLSPSDVHFIGDRMRARRTSHEIPILVPVTIAISDWLNNKLGRDKADGVHVNLRFFADYRNLLFISFGFFALRVAMSIFA</sequence>
<name>A0A9N8I009_9STRA</name>
<dbReference type="AlphaFoldDB" id="A0A9N8I009"/>
<evidence type="ECO:0000256" key="5">
    <source>
        <dbReference type="SAM" id="MobiDB-lite"/>
    </source>
</evidence>
<evidence type="ECO:0000313" key="7">
    <source>
        <dbReference type="Proteomes" id="UP001153069"/>
    </source>
</evidence>
<evidence type="ECO:0000256" key="2">
    <source>
        <dbReference type="ARBA" id="ARBA00022692"/>
    </source>
</evidence>